<dbReference type="PANTHER" id="PTHR21448">
    <property type="entry name" value="SMOOTH MUSCLE MYOSIN HEAVY CHAIN-RELATED"/>
    <property type="match status" value="1"/>
</dbReference>
<protein>
    <recommendedName>
        <fullName evidence="2">Protein phosphatase 1 regulatory subunit 21 N-terminal domain-containing protein</fullName>
    </recommendedName>
</protein>
<name>A0AAD5E3Q9_UMBRA</name>
<feature type="region of interest" description="Disordered" evidence="1">
    <location>
        <begin position="1"/>
        <end position="20"/>
    </location>
</feature>
<dbReference type="GeneID" id="75917420"/>
<evidence type="ECO:0000313" key="3">
    <source>
        <dbReference type="EMBL" id="KAI8575795.1"/>
    </source>
</evidence>
<gene>
    <name evidence="3" type="ORF">K450DRAFT_259922</name>
</gene>
<feature type="domain" description="Protein phosphatase 1 regulatory subunit 21 N-terminal" evidence="2">
    <location>
        <begin position="29"/>
        <end position="72"/>
    </location>
</feature>
<comment type="caution">
    <text evidence="3">The sequence shown here is derived from an EMBL/GenBank/DDBJ whole genome shotgun (WGS) entry which is preliminary data.</text>
</comment>
<dbReference type="InterPro" id="IPR040024">
    <property type="entry name" value="PPP1R21"/>
</dbReference>
<evidence type="ECO:0000259" key="2">
    <source>
        <dbReference type="Pfam" id="PF10205"/>
    </source>
</evidence>
<dbReference type="PANTHER" id="PTHR21448:SF0">
    <property type="entry name" value="PROTEIN PHOSPHATASE 1 REGULATORY SUBUNIT 21"/>
    <property type="match status" value="1"/>
</dbReference>
<evidence type="ECO:0000256" key="1">
    <source>
        <dbReference type="SAM" id="MobiDB-lite"/>
    </source>
</evidence>
<dbReference type="InterPro" id="IPR019343">
    <property type="entry name" value="PPP1R21_N"/>
</dbReference>
<dbReference type="GO" id="GO:0005769">
    <property type="term" value="C:early endosome"/>
    <property type="evidence" value="ECO:0007669"/>
    <property type="project" value="TreeGrafter"/>
</dbReference>
<evidence type="ECO:0000313" key="4">
    <source>
        <dbReference type="Proteomes" id="UP001206595"/>
    </source>
</evidence>
<reference evidence="3" key="2">
    <citation type="journal article" date="2022" name="Proc. Natl. Acad. Sci. U.S.A.">
        <title>Diploid-dominant life cycles characterize the early evolution of Fungi.</title>
        <authorList>
            <person name="Amses K.R."/>
            <person name="Simmons D.R."/>
            <person name="Longcore J.E."/>
            <person name="Mondo S.J."/>
            <person name="Seto K."/>
            <person name="Jeronimo G.H."/>
            <person name="Bonds A.E."/>
            <person name="Quandt C.A."/>
            <person name="Davis W.J."/>
            <person name="Chang Y."/>
            <person name="Federici B.A."/>
            <person name="Kuo A."/>
            <person name="LaButti K."/>
            <person name="Pangilinan J."/>
            <person name="Andreopoulos W."/>
            <person name="Tritt A."/>
            <person name="Riley R."/>
            <person name="Hundley H."/>
            <person name="Johnson J."/>
            <person name="Lipzen A."/>
            <person name="Barry K."/>
            <person name="Lang B.F."/>
            <person name="Cuomo C.A."/>
            <person name="Buchler N.E."/>
            <person name="Grigoriev I.V."/>
            <person name="Spatafora J.W."/>
            <person name="Stajich J.E."/>
            <person name="James T.Y."/>
        </authorList>
    </citation>
    <scope>NUCLEOTIDE SEQUENCE</scope>
    <source>
        <strain evidence="3">AG</strain>
    </source>
</reference>
<feature type="compositionally biased region" description="Low complexity" evidence="1">
    <location>
        <begin position="7"/>
        <end position="20"/>
    </location>
</feature>
<dbReference type="RefSeq" id="XP_051440799.1">
    <property type="nucleotide sequence ID" value="XM_051592077.1"/>
</dbReference>
<dbReference type="Pfam" id="PF10205">
    <property type="entry name" value="KLRAQ"/>
    <property type="match status" value="1"/>
</dbReference>
<accession>A0AAD5E3Q9</accession>
<dbReference type="GO" id="GO:0016020">
    <property type="term" value="C:membrane"/>
    <property type="evidence" value="ECO:0007669"/>
    <property type="project" value="TreeGrafter"/>
</dbReference>
<reference evidence="3" key="1">
    <citation type="submission" date="2021-06" db="EMBL/GenBank/DDBJ databases">
        <authorList>
            <consortium name="DOE Joint Genome Institute"/>
            <person name="Mondo S.J."/>
            <person name="Amses K.R."/>
            <person name="Simmons D.R."/>
            <person name="Longcore J.E."/>
            <person name="Seto K."/>
            <person name="Alves G.H."/>
            <person name="Bonds A.E."/>
            <person name="Quandt C.A."/>
            <person name="Davis W.J."/>
            <person name="Chang Y."/>
            <person name="Letcher P.M."/>
            <person name="Powell M.J."/>
            <person name="Kuo A."/>
            <person name="Labutti K."/>
            <person name="Pangilinan J."/>
            <person name="Andreopoulos W."/>
            <person name="Tritt A."/>
            <person name="Riley R."/>
            <person name="Hundley H."/>
            <person name="Johnson J."/>
            <person name="Lipzen A."/>
            <person name="Barry K."/>
            <person name="Berbee M.L."/>
            <person name="Buchler N.E."/>
            <person name="Grigoriev I.V."/>
            <person name="Spatafora J.W."/>
            <person name="Stajich J.E."/>
            <person name="James T.Y."/>
        </authorList>
    </citation>
    <scope>NUCLEOTIDE SEQUENCE</scope>
    <source>
        <strain evidence="3">AG</strain>
    </source>
</reference>
<dbReference type="Proteomes" id="UP001206595">
    <property type="component" value="Unassembled WGS sequence"/>
</dbReference>
<sequence length="79" mass="8893">MSEGVLSRHASMNSSSATSSAEELAQKYQRLFQEYSRIKAQHTVLKKAVVKEQGTNATLQGNVKEKEKELRMVRILAIE</sequence>
<keyword evidence="4" id="KW-1185">Reference proteome</keyword>
<dbReference type="AlphaFoldDB" id="A0AAD5E3Q9"/>
<dbReference type="EMBL" id="MU620969">
    <property type="protein sequence ID" value="KAI8575795.1"/>
    <property type="molecule type" value="Genomic_DNA"/>
</dbReference>
<organism evidence="3 4">
    <name type="scientific">Umbelopsis ramanniana AG</name>
    <dbReference type="NCBI Taxonomy" id="1314678"/>
    <lineage>
        <taxon>Eukaryota</taxon>
        <taxon>Fungi</taxon>
        <taxon>Fungi incertae sedis</taxon>
        <taxon>Mucoromycota</taxon>
        <taxon>Mucoromycotina</taxon>
        <taxon>Umbelopsidomycetes</taxon>
        <taxon>Umbelopsidales</taxon>
        <taxon>Umbelopsidaceae</taxon>
        <taxon>Umbelopsis</taxon>
    </lineage>
</organism>
<proteinExistence type="predicted"/>